<protein>
    <submittedName>
        <fullName evidence="2">Glycoside hydrolase domain-containing protein</fullName>
    </submittedName>
</protein>
<evidence type="ECO:0000259" key="1">
    <source>
        <dbReference type="Pfam" id="PF08924"/>
    </source>
</evidence>
<organism evidence="2 3">
    <name type="scientific">Streptomyces noboritoensis</name>
    <dbReference type="NCBI Taxonomy" id="67337"/>
    <lineage>
        <taxon>Bacteria</taxon>
        <taxon>Bacillati</taxon>
        <taxon>Actinomycetota</taxon>
        <taxon>Actinomycetes</taxon>
        <taxon>Kitasatosporales</taxon>
        <taxon>Streptomycetaceae</taxon>
        <taxon>Streptomyces</taxon>
    </lineage>
</organism>
<proteinExistence type="predicted"/>
<dbReference type="SUPFAM" id="SSF51445">
    <property type="entry name" value="(Trans)glycosidases"/>
    <property type="match status" value="1"/>
</dbReference>
<evidence type="ECO:0000313" key="3">
    <source>
        <dbReference type="Proteomes" id="UP001589887"/>
    </source>
</evidence>
<dbReference type="EMBL" id="JBHMQV010000009">
    <property type="protein sequence ID" value="MFC0846483.1"/>
    <property type="molecule type" value="Genomic_DNA"/>
</dbReference>
<gene>
    <name evidence="2" type="ORF">ACFH04_22595</name>
</gene>
<dbReference type="Proteomes" id="UP001589887">
    <property type="component" value="Unassembled WGS sequence"/>
</dbReference>
<dbReference type="CDD" id="cd06418">
    <property type="entry name" value="GH25_BacA-like"/>
    <property type="match status" value="1"/>
</dbReference>
<keyword evidence="3" id="KW-1185">Reference proteome</keyword>
<dbReference type="InterPro" id="IPR017853">
    <property type="entry name" value="GH"/>
</dbReference>
<dbReference type="InterPro" id="IPR015020">
    <property type="entry name" value="Rv2525c-like_Glyco_Hydro-like"/>
</dbReference>
<sequence length="793" mass="86581">MADEKVLAAQKWVNATYSMVPGYTKCPEDGRTGWSTMFSLTMALQAELTMAPLVASFGPGTLAELAKRGDIGPNEQNVNIKKIVEHALFCKGYWGGDGTGSYGAATDKSVRALKNDAGVDASNGLVSPKVFKALLSMDAYISSPTGGTDNVRGVQRWLNGRYVNRSSFFIGPADGVYSRDVQKSLMKAIQYELGIPDDQATGAFGPGTQAGLKNHVVKEGDRGIWAQLFSAACVFNAPIPNATGDSNVDTKFRDAFDAKLTEWVKIFQQFSELETRNGTGDFATWAQLLVSTGDPNRSTKACDTRFRITRPRADALFKAGYTHVGRYLFDPPGSTLDKNIKDGELADIFAAGLSVFPIYQDNARRLQDFTFAQGFAHAQNAHSCAEAYGFNRGTVIYFAVDYDATADEIASNIVPYFQGVQAGLANKGKRYNHGVYGSRNVCTQVSRRTDARYSFVSGMSWGFSGNLGFPLPANWAFNQIREFKFSYSGDSFDLDNDARREGGDPGQNSVHKAVDPAAAFVRNLEKVFPLAMQYTNTRNGDPNQLTLEYGRSRAYNDKNWAALIGYSNPDFVKFANSNGASVLTVFTDFATGFPIGAEHLLAAANGHYVKPQSDSDIRRVGAGDIAGWAGDLITLYGEWQRDIKAYPSGHAYCDAKFGKMGVTSTFGFNDLIEDADGYLIARRLQKGEQFLGVVREHYGMGERDAGALTRFKDFYEQRFGGNTDYVVTMARSVLLSQADPVLTYGRRTLIQGQAGDNATMPGDLPDAVLNDFCRGFADGLQERVTQEANAKGR</sequence>
<comment type="caution">
    <text evidence="2">The sequence shown here is derived from an EMBL/GenBank/DDBJ whole genome shotgun (WGS) entry which is preliminary data.</text>
</comment>
<feature type="domain" description="Rv2525c-like glycoside hydrolase-like" evidence="1">
    <location>
        <begin position="315"/>
        <end position="487"/>
    </location>
</feature>
<reference evidence="2 3" key="1">
    <citation type="submission" date="2024-09" db="EMBL/GenBank/DDBJ databases">
        <authorList>
            <person name="Sun Q."/>
            <person name="Mori K."/>
        </authorList>
    </citation>
    <scope>NUCLEOTIDE SEQUENCE [LARGE SCALE GENOMIC DNA]</scope>
    <source>
        <strain evidence="2 3">JCM 4557</strain>
    </source>
</reference>
<keyword evidence="2" id="KW-0378">Hydrolase</keyword>
<dbReference type="Gene3D" id="3.20.20.80">
    <property type="entry name" value="Glycosidases"/>
    <property type="match status" value="1"/>
</dbReference>
<dbReference type="RefSeq" id="WP_394321614.1">
    <property type="nucleotide sequence ID" value="NZ_JBHMQV010000009.1"/>
</dbReference>
<evidence type="ECO:0000313" key="2">
    <source>
        <dbReference type="EMBL" id="MFC0846483.1"/>
    </source>
</evidence>
<name>A0ABV6TL19_9ACTN</name>
<accession>A0ABV6TL19</accession>
<dbReference type="GO" id="GO:0016787">
    <property type="term" value="F:hydrolase activity"/>
    <property type="evidence" value="ECO:0007669"/>
    <property type="project" value="UniProtKB-KW"/>
</dbReference>
<dbReference type="Pfam" id="PF08924">
    <property type="entry name" value="Rv2525c_GlyHyd-like"/>
    <property type="match status" value="1"/>
</dbReference>